<dbReference type="EMBL" id="LAZR01000909">
    <property type="protein sequence ID" value="KKN54852.1"/>
    <property type="molecule type" value="Genomic_DNA"/>
</dbReference>
<dbReference type="PANTHER" id="PTHR35446">
    <property type="entry name" value="SI:CH211-175M2.5"/>
    <property type="match status" value="1"/>
</dbReference>
<reference evidence="1" key="1">
    <citation type="journal article" date="2015" name="Nature">
        <title>Complex archaea that bridge the gap between prokaryotes and eukaryotes.</title>
        <authorList>
            <person name="Spang A."/>
            <person name="Saw J.H."/>
            <person name="Jorgensen S.L."/>
            <person name="Zaremba-Niedzwiedzka K."/>
            <person name="Martijn J."/>
            <person name="Lind A.E."/>
            <person name="van Eijk R."/>
            <person name="Schleper C."/>
            <person name="Guy L."/>
            <person name="Ettema T.J."/>
        </authorList>
    </citation>
    <scope>NUCLEOTIDE SEQUENCE</scope>
</reference>
<proteinExistence type="predicted"/>
<accession>A0A0F9RY64</accession>
<dbReference type="InterPro" id="IPR029032">
    <property type="entry name" value="AhpD-like"/>
</dbReference>
<dbReference type="PANTHER" id="PTHR35446:SF3">
    <property type="entry name" value="CMD DOMAIN-CONTAINING PROTEIN"/>
    <property type="match status" value="1"/>
</dbReference>
<protein>
    <recommendedName>
        <fullName evidence="2">Carboxymuconolactone decarboxylase-like domain-containing protein</fullName>
    </recommendedName>
</protein>
<name>A0A0F9RY64_9ZZZZ</name>
<evidence type="ECO:0000313" key="1">
    <source>
        <dbReference type="EMBL" id="KKN54852.1"/>
    </source>
</evidence>
<dbReference type="AlphaFoldDB" id="A0A0F9RY64"/>
<sequence length="184" mass="20645">MIVFKKHDLDSAPEEARPFLENSQKNMGRIPGLHGVMAESPQVIEGYQKLHQLVLDSSFDNDEKTVVWQTINVENACHYCVPAHTGIAKMMKVSDDITNALRDETPLPSDKLEALRIFTLAVMHKQGNVSQDDLGAFLAAGYKNRQVLEVILVLAQKVMSNYINHIADTPLDEPVKKYAWSKSQ</sequence>
<evidence type="ECO:0008006" key="2">
    <source>
        <dbReference type="Google" id="ProtNLM"/>
    </source>
</evidence>
<comment type="caution">
    <text evidence="1">The sequence shown here is derived from an EMBL/GenBank/DDBJ whole genome shotgun (WGS) entry which is preliminary data.</text>
</comment>
<gene>
    <name evidence="1" type="ORF">LCGC14_0588180</name>
</gene>
<dbReference type="Gene3D" id="1.20.1290.10">
    <property type="entry name" value="AhpD-like"/>
    <property type="match status" value="1"/>
</dbReference>
<dbReference type="SUPFAM" id="SSF69118">
    <property type="entry name" value="AhpD-like"/>
    <property type="match status" value="1"/>
</dbReference>
<organism evidence="1">
    <name type="scientific">marine sediment metagenome</name>
    <dbReference type="NCBI Taxonomy" id="412755"/>
    <lineage>
        <taxon>unclassified sequences</taxon>
        <taxon>metagenomes</taxon>
        <taxon>ecological metagenomes</taxon>
    </lineage>
</organism>